<dbReference type="Proteomes" id="UP000827092">
    <property type="component" value="Unassembled WGS sequence"/>
</dbReference>
<name>A0AAV6TKS3_9ARAC</name>
<comment type="caution">
    <text evidence="3">The sequence shown here is derived from an EMBL/GenBank/DDBJ whole genome shotgun (WGS) entry which is preliminary data.</text>
</comment>
<gene>
    <name evidence="3" type="ORF">JTE90_007672</name>
</gene>
<evidence type="ECO:0000313" key="3">
    <source>
        <dbReference type="EMBL" id="KAG8171995.1"/>
    </source>
</evidence>
<dbReference type="InterPro" id="IPR021896">
    <property type="entry name" value="THAP9-like_HTH"/>
</dbReference>
<proteinExistence type="predicted"/>
<keyword evidence="4" id="KW-1185">Reference proteome</keyword>
<feature type="domain" description="THAP9-like helix-turn-helix" evidence="2">
    <location>
        <begin position="76"/>
        <end position="152"/>
    </location>
</feature>
<dbReference type="AlphaFoldDB" id="A0AAV6TKS3"/>
<keyword evidence="1" id="KW-0175">Coiled coil</keyword>
<evidence type="ECO:0000256" key="1">
    <source>
        <dbReference type="SAM" id="Coils"/>
    </source>
</evidence>
<reference evidence="3 4" key="1">
    <citation type="journal article" date="2022" name="Nat. Ecol. Evol.">
        <title>A masculinizing supergene underlies an exaggerated male reproductive morph in a spider.</title>
        <authorList>
            <person name="Hendrickx F."/>
            <person name="De Corte Z."/>
            <person name="Sonet G."/>
            <person name="Van Belleghem S.M."/>
            <person name="Kostlbacher S."/>
            <person name="Vangestel C."/>
        </authorList>
    </citation>
    <scope>NUCLEOTIDE SEQUENCE [LARGE SCALE GENOMIC DNA]</scope>
    <source>
        <strain evidence="3">W744_W776</strain>
    </source>
</reference>
<accession>A0AAV6TKS3</accession>
<sequence>MFNFAALSAYQREKRAPLLLGNFDEADVTSPTKAQKLLQISQAAIMKHKQVVRNLRKSGKRLKKRVESLEGLLEDLKEKSMISDAASSVLKLSSGAAEEFVKRLQMPNSKEKYPADLKAFALTLNFYSAKAYNYVRETFDCHLPHPRTLRKWYNCVDGSPGFTAEAITALKTKAAEAEKKGTRLKYDADGASEWNKKVSQAEDHNYCANAYKHVSQYSHDVISYVAGFVFKKLKTSIQYLKCLVISPPISDTFFPLQIAPPPCSNVIKAFFYWCISFTAFSQKLLKTPHTLGSKVPGLSNYHHY</sequence>
<dbReference type="EMBL" id="JAFNEN010003292">
    <property type="protein sequence ID" value="KAG8171995.1"/>
    <property type="molecule type" value="Genomic_DNA"/>
</dbReference>
<dbReference type="Pfam" id="PF12017">
    <property type="entry name" value="Tnp_P_element"/>
    <property type="match status" value="1"/>
</dbReference>
<evidence type="ECO:0000313" key="4">
    <source>
        <dbReference type="Proteomes" id="UP000827092"/>
    </source>
</evidence>
<protein>
    <recommendedName>
        <fullName evidence="2">THAP9-like helix-turn-helix domain-containing protein</fullName>
    </recommendedName>
</protein>
<evidence type="ECO:0000259" key="2">
    <source>
        <dbReference type="Pfam" id="PF12017"/>
    </source>
</evidence>
<feature type="coiled-coil region" evidence="1">
    <location>
        <begin position="52"/>
        <end position="79"/>
    </location>
</feature>
<organism evidence="3 4">
    <name type="scientific">Oedothorax gibbosus</name>
    <dbReference type="NCBI Taxonomy" id="931172"/>
    <lineage>
        <taxon>Eukaryota</taxon>
        <taxon>Metazoa</taxon>
        <taxon>Ecdysozoa</taxon>
        <taxon>Arthropoda</taxon>
        <taxon>Chelicerata</taxon>
        <taxon>Arachnida</taxon>
        <taxon>Araneae</taxon>
        <taxon>Araneomorphae</taxon>
        <taxon>Entelegynae</taxon>
        <taxon>Araneoidea</taxon>
        <taxon>Linyphiidae</taxon>
        <taxon>Erigoninae</taxon>
        <taxon>Oedothorax</taxon>
    </lineage>
</organism>